<evidence type="ECO:0000256" key="8">
    <source>
        <dbReference type="ARBA" id="ARBA00022801"/>
    </source>
</evidence>
<reference evidence="12 13" key="1">
    <citation type="submission" date="2017-03" db="EMBL/GenBank/DDBJ databases">
        <authorList>
            <person name="Afonso C.L."/>
            <person name="Miller P.J."/>
            <person name="Scott M.A."/>
            <person name="Spackman E."/>
            <person name="Goraichik I."/>
            <person name="Dimitrov K.M."/>
            <person name="Suarez D.L."/>
            <person name="Swayne D.E."/>
        </authorList>
    </citation>
    <scope>NUCLEOTIDE SEQUENCE [LARGE SCALE GENOMIC DNA]</scope>
    <source>
        <strain evidence="12">SB41UT1</strain>
    </source>
</reference>
<dbReference type="FunFam" id="3.30.70.360:FF:000003">
    <property type="entry name" value="Acetylornithine deacetylase"/>
    <property type="match status" value="1"/>
</dbReference>
<keyword evidence="4" id="KW-0963">Cytoplasm</keyword>
<evidence type="ECO:0000256" key="7">
    <source>
        <dbReference type="ARBA" id="ARBA00022723"/>
    </source>
</evidence>
<comment type="subcellular location">
    <subcellularLocation>
        <location evidence="2">Cytoplasm</location>
    </subcellularLocation>
</comment>
<dbReference type="GO" id="GO:0006526">
    <property type="term" value="P:L-arginine biosynthetic process"/>
    <property type="evidence" value="ECO:0007669"/>
    <property type="project" value="UniProtKB-KW"/>
</dbReference>
<name>A0A1X7AGL7_9GAMM</name>
<evidence type="ECO:0000256" key="1">
    <source>
        <dbReference type="ARBA" id="ARBA00001947"/>
    </source>
</evidence>
<dbReference type="InterPro" id="IPR036264">
    <property type="entry name" value="Bact_exopeptidase_dim_dom"/>
</dbReference>
<gene>
    <name evidence="12" type="primary">argE</name>
    <name evidence="12" type="ORF">EHSB41UT_00981</name>
</gene>
<dbReference type="GO" id="GO:0005737">
    <property type="term" value="C:cytoplasm"/>
    <property type="evidence" value="ECO:0007669"/>
    <property type="project" value="UniProtKB-SubCell"/>
</dbReference>
<comment type="similarity">
    <text evidence="3">Belongs to the peptidase M20A family. ArgE subfamily.</text>
</comment>
<dbReference type="PROSITE" id="PS00759">
    <property type="entry name" value="ARGE_DAPE_CPG2_2"/>
    <property type="match status" value="1"/>
</dbReference>
<dbReference type="GO" id="GO:0008777">
    <property type="term" value="F:acetylornithine deacetylase activity"/>
    <property type="evidence" value="ECO:0007669"/>
    <property type="project" value="UniProtKB-EC"/>
</dbReference>
<dbReference type="Proteomes" id="UP000196573">
    <property type="component" value="Unassembled WGS sequence"/>
</dbReference>
<dbReference type="InterPro" id="IPR050072">
    <property type="entry name" value="Peptidase_M20A"/>
</dbReference>
<dbReference type="Pfam" id="PF07687">
    <property type="entry name" value="M20_dimer"/>
    <property type="match status" value="1"/>
</dbReference>
<dbReference type="AlphaFoldDB" id="A0A1X7AGL7"/>
<evidence type="ECO:0000313" key="13">
    <source>
        <dbReference type="Proteomes" id="UP000196573"/>
    </source>
</evidence>
<dbReference type="OrthoDB" id="3665926at2"/>
<dbReference type="GO" id="GO:0046872">
    <property type="term" value="F:metal ion binding"/>
    <property type="evidence" value="ECO:0007669"/>
    <property type="project" value="UniProtKB-KW"/>
</dbReference>
<keyword evidence="6" id="KW-0028">Amino-acid biosynthesis</keyword>
<dbReference type="Gene3D" id="3.40.630.10">
    <property type="entry name" value="Zn peptidases"/>
    <property type="match status" value="1"/>
</dbReference>
<dbReference type="EMBL" id="FWPT01000002">
    <property type="protein sequence ID" value="SMA39170.1"/>
    <property type="molecule type" value="Genomic_DNA"/>
</dbReference>
<keyword evidence="8 12" id="KW-0378">Hydrolase</keyword>
<evidence type="ECO:0000256" key="5">
    <source>
        <dbReference type="ARBA" id="ARBA00022571"/>
    </source>
</evidence>
<proteinExistence type="inferred from homology"/>
<dbReference type="NCBIfam" id="NF003474">
    <property type="entry name" value="PRK05111.1"/>
    <property type="match status" value="1"/>
</dbReference>
<feature type="domain" description="Peptidase M20 dimerisation" evidence="11">
    <location>
        <begin position="176"/>
        <end position="281"/>
    </location>
</feature>
<evidence type="ECO:0000256" key="2">
    <source>
        <dbReference type="ARBA" id="ARBA00004496"/>
    </source>
</evidence>
<dbReference type="SUPFAM" id="SSF55031">
    <property type="entry name" value="Bacterial exopeptidase dimerisation domain"/>
    <property type="match status" value="1"/>
</dbReference>
<dbReference type="NCBIfam" id="TIGR01892">
    <property type="entry name" value="AcOrn-deacetyl"/>
    <property type="match status" value="1"/>
</dbReference>
<evidence type="ECO:0000256" key="9">
    <source>
        <dbReference type="ARBA" id="ARBA00022833"/>
    </source>
</evidence>
<evidence type="ECO:0000313" key="12">
    <source>
        <dbReference type="EMBL" id="SMA39170.1"/>
    </source>
</evidence>
<evidence type="ECO:0000259" key="11">
    <source>
        <dbReference type="Pfam" id="PF07687"/>
    </source>
</evidence>
<dbReference type="Gene3D" id="3.30.70.360">
    <property type="match status" value="1"/>
</dbReference>
<keyword evidence="9" id="KW-0862">Zinc</keyword>
<dbReference type="Pfam" id="PF01546">
    <property type="entry name" value="Peptidase_M20"/>
    <property type="match status" value="1"/>
</dbReference>
<sequence>MSQLLVPALRQLIAASSISSTRPEYDQGNRAVIDLLANWLNDMGFACEIIPLPDAPHKANLIATLGKGSGGLVLSGHTDTVPCDDTLWSQDPWTLTERDNRFYGLGTCDMKSFLALAIEAARGLKAEEMKQPLIILATADEESTMAGARELTRIQQPKARYAVVGEPTGLTPLSMHKGIMMERITLTGQSGHSSNPALGRNAMDAMHKVISELMVLREEWKEQYQNPGFTVPTPTLNLGCIHGGDNPNRICETCALEFDVRMLPGMDSETIRAAVRQRVKPITDANGIIFEFAPITPEVEPFASHEGSELVNACERLTGHTSTSAAFATEAPFLNQLGIDTIVLGPGDIAQAHQPDEFLALDTIQPTVDLLKGLIQSFCLQDAPETKGNGASNGNG</sequence>
<dbReference type="PANTHER" id="PTHR43808">
    <property type="entry name" value="ACETYLORNITHINE DEACETYLASE"/>
    <property type="match status" value="1"/>
</dbReference>
<evidence type="ECO:0000256" key="6">
    <source>
        <dbReference type="ARBA" id="ARBA00022605"/>
    </source>
</evidence>
<dbReference type="PANTHER" id="PTHR43808:SF1">
    <property type="entry name" value="ACETYLORNITHINE DEACETYLASE"/>
    <property type="match status" value="1"/>
</dbReference>
<accession>A0A1X7AGL7</accession>
<keyword evidence="13" id="KW-1185">Reference proteome</keyword>
<dbReference type="EC" id="3.5.1.16" evidence="12"/>
<comment type="cofactor">
    <cofactor evidence="1">
        <name>Zn(2+)</name>
        <dbReference type="ChEBI" id="CHEBI:29105"/>
    </cofactor>
</comment>
<dbReference type="InterPro" id="IPR001261">
    <property type="entry name" value="ArgE/DapE_CS"/>
</dbReference>
<dbReference type="SUPFAM" id="SSF53187">
    <property type="entry name" value="Zn-dependent exopeptidases"/>
    <property type="match status" value="1"/>
</dbReference>
<keyword evidence="10" id="KW-0170">Cobalt</keyword>
<dbReference type="InterPro" id="IPR002933">
    <property type="entry name" value="Peptidase_M20"/>
</dbReference>
<dbReference type="CDD" id="cd03894">
    <property type="entry name" value="M20_ArgE"/>
    <property type="match status" value="1"/>
</dbReference>
<evidence type="ECO:0000256" key="4">
    <source>
        <dbReference type="ARBA" id="ARBA00022490"/>
    </source>
</evidence>
<evidence type="ECO:0000256" key="3">
    <source>
        <dbReference type="ARBA" id="ARBA00005691"/>
    </source>
</evidence>
<evidence type="ECO:0000256" key="10">
    <source>
        <dbReference type="ARBA" id="ARBA00023285"/>
    </source>
</evidence>
<dbReference type="InterPro" id="IPR011650">
    <property type="entry name" value="Peptidase_M20_dimer"/>
</dbReference>
<organism evidence="12 13">
    <name type="scientific">Parendozoicomonas haliclonae</name>
    <dbReference type="NCBI Taxonomy" id="1960125"/>
    <lineage>
        <taxon>Bacteria</taxon>
        <taxon>Pseudomonadati</taxon>
        <taxon>Pseudomonadota</taxon>
        <taxon>Gammaproteobacteria</taxon>
        <taxon>Oceanospirillales</taxon>
        <taxon>Endozoicomonadaceae</taxon>
        <taxon>Parendozoicomonas</taxon>
    </lineage>
</organism>
<keyword evidence="5" id="KW-0055">Arginine biosynthesis</keyword>
<dbReference type="InterPro" id="IPR010169">
    <property type="entry name" value="AcOrn-deacetyl"/>
</dbReference>
<keyword evidence="7" id="KW-0479">Metal-binding</keyword>
<protein>
    <submittedName>
        <fullName evidence="12">Acetylornithine deacetylase</fullName>
        <ecNumber evidence="12">3.5.1.16</ecNumber>
    </submittedName>
</protein>
<dbReference type="RefSeq" id="WP_087107973.1">
    <property type="nucleotide sequence ID" value="NZ_CBCSCN010000001.1"/>
</dbReference>